<dbReference type="PANTHER" id="PTHR28525">
    <property type="entry name" value="REACTIVE OXYGEN SPECIES MODULATOR 1"/>
    <property type="match status" value="1"/>
</dbReference>
<keyword evidence="5 6" id="KW-0472">Membrane</keyword>
<dbReference type="AlphaFoldDB" id="A0A2X0M765"/>
<accession>A0A2X0M765</accession>
<evidence type="ECO:0000256" key="4">
    <source>
        <dbReference type="ARBA" id="ARBA00022989"/>
    </source>
</evidence>
<proteinExistence type="inferred from homology"/>
<evidence type="ECO:0000256" key="2">
    <source>
        <dbReference type="ARBA" id="ARBA00007839"/>
    </source>
</evidence>
<reference evidence="8" key="1">
    <citation type="submission" date="2016-10" db="EMBL/GenBank/DDBJ databases">
        <authorList>
            <person name="Jeantristanb JTB J.-T."/>
            <person name="Ricardo R."/>
        </authorList>
    </citation>
    <scope>NUCLEOTIDE SEQUENCE [LARGE SCALE GENOMIC DNA]</scope>
</reference>
<name>A0A2X0M765_9BASI</name>
<dbReference type="Pfam" id="PF10247">
    <property type="entry name" value="Romo1"/>
    <property type="match status" value="1"/>
</dbReference>
<comment type="similarity">
    <text evidence="2">Belongs to the MGR2 family.</text>
</comment>
<dbReference type="SMART" id="SM01378">
    <property type="entry name" value="Romo1"/>
    <property type="match status" value="1"/>
</dbReference>
<evidence type="ECO:0000313" key="8">
    <source>
        <dbReference type="Proteomes" id="UP000249723"/>
    </source>
</evidence>
<protein>
    <submittedName>
        <fullName evidence="7">BZ3500_MvSof-1268-A1-R1_Chr5-3g08194 protein</fullName>
    </submittedName>
</protein>
<keyword evidence="8" id="KW-1185">Reference proteome</keyword>
<dbReference type="Proteomes" id="UP000249723">
    <property type="component" value="Unassembled WGS sequence"/>
</dbReference>
<evidence type="ECO:0000256" key="1">
    <source>
        <dbReference type="ARBA" id="ARBA00004370"/>
    </source>
</evidence>
<dbReference type="InterPro" id="IPR018450">
    <property type="entry name" value="Romo1/Mgr2"/>
</dbReference>
<dbReference type="GO" id="GO:0045039">
    <property type="term" value="P:protein insertion into mitochondrial inner membrane"/>
    <property type="evidence" value="ECO:0007669"/>
    <property type="project" value="TreeGrafter"/>
</dbReference>
<dbReference type="PANTHER" id="PTHR28525:SF1">
    <property type="entry name" value="REACTIVE OXYGEN SPECIES MODULATOR 1"/>
    <property type="match status" value="1"/>
</dbReference>
<dbReference type="GO" id="GO:0030150">
    <property type="term" value="P:protein import into mitochondrial matrix"/>
    <property type="evidence" value="ECO:0007669"/>
    <property type="project" value="TreeGrafter"/>
</dbReference>
<dbReference type="OrthoDB" id="2536313at2759"/>
<evidence type="ECO:0000313" key="7">
    <source>
        <dbReference type="EMBL" id="SCZ91880.1"/>
    </source>
</evidence>
<feature type="transmembrane region" description="Helical" evidence="6">
    <location>
        <begin position="64"/>
        <end position="85"/>
    </location>
</feature>
<evidence type="ECO:0000256" key="6">
    <source>
        <dbReference type="SAM" id="Phobius"/>
    </source>
</evidence>
<organism evidence="7 8">
    <name type="scientific">Microbotryum saponariae</name>
    <dbReference type="NCBI Taxonomy" id="289078"/>
    <lineage>
        <taxon>Eukaryota</taxon>
        <taxon>Fungi</taxon>
        <taxon>Dikarya</taxon>
        <taxon>Basidiomycota</taxon>
        <taxon>Pucciniomycotina</taxon>
        <taxon>Microbotryomycetes</taxon>
        <taxon>Microbotryales</taxon>
        <taxon>Microbotryaceae</taxon>
        <taxon>Microbotryum</taxon>
    </lineage>
</organism>
<sequence length="162" mass="17251">MPPPPKALPPGAEEPSVWSKLKMGATMGTMYASSSLVGLTIGFLFGSFAILRNGAGPRGFLPSLSTYMLSSAATFGFFMSIGTVIRTDGLTMREWAELEIAKGTAIGLPPVPSSSLAVSGQMRKNVGAPSERFLGMRDALEQRVGSGMGAMRDWEKRRKGMM</sequence>
<evidence type="ECO:0000256" key="3">
    <source>
        <dbReference type="ARBA" id="ARBA00022692"/>
    </source>
</evidence>
<keyword evidence="3 6" id="KW-0812">Transmembrane</keyword>
<feature type="transmembrane region" description="Helical" evidence="6">
    <location>
        <begin position="30"/>
        <end position="52"/>
    </location>
</feature>
<keyword evidence="4 6" id="KW-1133">Transmembrane helix</keyword>
<comment type="subcellular location">
    <subcellularLocation>
        <location evidence="1">Membrane</location>
    </subcellularLocation>
</comment>
<dbReference type="GO" id="GO:0005744">
    <property type="term" value="C:TIM23 mitochondrial import inner membrane translocase complex"/>
    <property type="evidence" value="ECO:0007669"/>
    <property type="project" value="TreeGrafter"/>
</dbReference>
<dbReference type="STRING" id="289078.A0A2X0M765"/>
<gene>
    <name evidence="7" type="ORF">BZ3500_MVSOF-1268-A1-R1_CHR5-3G08194</name>
</gene>
<dbReference type="EMBL" id="FMWP01000017">
    <property type="protein sequence ID" value="SCZ91880.1"/>
    <property type="molecule type" value="Genomic_DNA"/>
</dbReference>
<evidence type="ECO:0000256" key="5">
    <source>
        <dbReference type="ARBA" id="ARBA00023136"/>
    </source>
</evidence>